<accession>A0A9W8MCK5</accession>
<reference evidence="5" key="1">
    <citation type="submission" date="2022-06" db="EMBL/GenBank/DDBJ databases">
        <title>Genome Sequence of Candolleomyces eurysporus.</title>
        <authorList>
            <person name="Buettner E."/>
        </authorList>
    </citation>
    <scope>NUCLEOTIDE SEQUENCE</scope>
    <source>
        <strain evidence="5">VTCC 930004</strain>
    </source>
</reference>
<evidence type="ECO:0000259" key="4">
    <source>
        <dbReference type="Pfam" id="PF24883"/>
    </source>
</evidence>
<protein>
    <recommendedName>
        <fullName evidence="4">Nephrocystin 3-like N-terminal domain-containing protein</fullName>
    </recommendedName>
</protein>
<dbReference type="EMBL" id="JANBPK010001241">
    <property type="protein sequence ID" value="KAJ2924173.1"/>
    <property type="molecule type" value="Genomic_DNA"/>
</dbReference>
<sequence length="858" mass="96831">MSPSSNFDPSAKYVTSYLFKPRTLAWIRLSLAVLITGVLIFCIIFQALVLKNAQKFFSFFTNLSYFGLCGYFWASGLQTWKYSRALQRERPGMPARYPLQGWPWIWQYLHALLYTTIVTFPLVVTIVYWGLIAPSENPFKDFFEAFSNITKHSLNAAFGLFELFFTNAGPHPWLHLLWTVVILGLYVATAYVTFATQGFYPYTFLDPKNLKTLLIALGGITASQIILFVLTWGIIKIREALGSAFNTGLCRLFLNSHQGFIAVVTLMLPKPKKKTFKSIVDGFGNLFSSKRRPGDEQDIAHGLPGEEGSLGHVHTPSPLEKPEEGSIVGPAIPVTAPEHLLPSHSNIDPSTGSSAHSNSSPIQHTASISMFANAQRFNVENVINIGSCQNVQIAQCNRIDGWKMLLENTASSALHDSRARFDPPKCDEDTRVEVTKELMDWIQDRDAPQRLLCMTGAAGAGKSALQQTIADRCSGSNTLGSAFFFSAGDPTRNDLTHIVPTIACQIGLHNSALRDAIAKAVEKDPLIFGKKIKVQMDTLVVAPFKRVCASGELDRSTFPHAILIDGLDECSGEENQAELLSAIKHCLLDNDLPFRIFLASRPEWAIRSTLDADPEGYLYQLAYHIKLSDKYDATADIRRYLWRRLRDIGSRSRDRRAQSHLWPTEEDIEKLVVAASGQFIYAATVVKYVSERHSSPVDRLRTIVNWSPEAAQQTRPFEHLDMLYRNILSTAKETYEAVDTNRGRDFVLLFRAHQVNALCRHDIRWTWPSELFDEVIGLEEKELEALCSDLHSLVFLQAGHMWFYHQSFSEFLESEFRAQYLFVSETQIRKHVTGSCLQKICQREDLWNESTFSLRELS</sequence>
<feature type="transmembrane region" description="Helical" evidence="3">
    <location>
        <begin position="56"/>
        <end position="74"/>
    </location>
</feature>
<evidence type="ECO:0000313" key="6">
    <source>
        <dbReference type="Proteomes" id="UP001140091"/>
    </source>
</evidence>
<feature type="region of interest" description="Disordered" evidence="2">
    <location>
        <begin position="339"/>
        <end position="361"/>
    </location>
</feature>
<keyword evidence="3" id="KW-1133">Transmembrane helix</keyword>
<feature type="transmembrane region" description="Helical" evidence="3">
    <location>
        <begin position="25"/>
        <end position="49"/>
    </location>
</feature>
<name>A0A9W8MCK5_9AGAR</name>
<feature type="non-terminal residue" evidence="5">
    <location>
        <position position="1"/>
    </location>
</feature>
<dbReference type="PANTHER" id="PTHR10039:SF14">
    <property type="entry name" value="NACHT DOMAIN-CONTAINING PROTEIN"/>
    <property type="match status" value="1"/>
</dbReference>
<dbReference type="Gene3D" id="3.40.50.300">
    <property type="entry name" value="P-loop containing nucleotide triphosphate hydrolases"/>
    <property type="match status" value="1"/>
</dbReference>
<feature type="transmembrane region" description="Helical" evidence="3">
    <location>
        <begin position="153"/>
        <end position="170"/>
    </location>
</feature>
<dbReference type="InterPro" id="IPR027417">
    <property type="entry name" value="P-loop_NTPase"/>
</dbReference>
<organism evidence="5 6">
    <name type="scientific">Candolleomyces eurysporus</name>
    <dbReference type="NCBI Taxonomy" id="2828524"/>
    <lineage>
        <taxon>Eukaryota</taxon>
        <taxon>Fungi</taxon>
        <taxon>Dikarya</taxon>
        <taxon>Basidiomycota</taxon>
        <taxon>Agaricomycotina</taxon>
        <taxon>Agaricomycetes</taxon>
        <taxon>Agaricomycetidae</taxon>
        <taxon>Agaricales</taxon>
        <taxon>Agaricineae</taxon>
        <taxon>Psathyrellaceae</taxon>
        <taxon>Candolleomyces</taxon>
    </lineage>
</organism>
<feature type="transmembrane region" description="Helical" evidence="3">
    <location>
        <begin position="212"/>
        <end position="235"/>
    </location>
</feature>
<evidence type="ECO:0000256" key="1">
    <source>
        <dbReference type="ARBA" id="ARBA00022737"/>
    </source>
</evidence>
<keyword evidence="1" id="KW-0677">Repeat</keyword>
<feature type="compositionally biased region" description="Polar residues" evidence="2">
    <location>
        <begin position="343"/>
        <end position="361"/>
    </location>
</feature>
<feature type="transmembrane region" description="Helical" evidence="3">
    <location>
        <begin position="111"/>
        <end position="132"/>
    </location>
</feature>
<keyword evidence="3" id="KW-0472">Membrane</keyword>
<feature type="domain" description="Nephrocystin 3-like N-terminal" evidence="4">
    <location>
        <begin position="436"/>
        <end position="601"/>
    </location>
</feature>
<feature type="transmembrane region" description="Helical" evidence="3">
    <location>
        <begin position="176"/>
        <end position="200"/>
    </location>
</feature>
<dbReference type="Pfam" id="PF24883">
    <property type="entry name" value="NPHP3_N"/>
    <property type="match status" value="1"/>
</dbReference>
<dbReference type="OrthoDB" id="419711at2759"/>
<dbReference type="InterPro" id="IPR056884">
    <property type="entry name" value="NPHP3-like_N"/>
</dbReference>
<dbReference type="Proteomes" id="UP001140091">
    <property type="component" value="Unassembled WGS sequence"/>
</dbReference>
<dbReference type="AlphaFoldDB" id="A0A9W8MCK5"/>
<keyword evidence="6" id="KW-1185">Reference proteome</keyword>
<dbReference type="SUPFAM" id="SSF52540">
    <property type="entry name" value="P-loop containing nucleoside triphosphate hydrolases"/>
    <property type="match status" value="1"/>
</dbReference>
<evidence type="ECO:0000256" key="3">
    <source>
        <dbReference type="SAM" id="Phobius"/>
    </source>
</evidence>
<keyword evidence="3" id="KW-0812">Transmembrane</keyword>
<proteinExistence type="predicted"/>
<evidence type="ECO:0000256" key="2">
    <source>
        <dbReference type="SAM" id="MobiDB-lite"/>
    </source>
</evidence>
<feature type="region of interest" description="Disordered" evidence="2">
    <location>
        <begin position="290"/>
        <end position="325"/>
    </location>
</feature>
<dbReference type="PANTHER" id="PTHR10039">
    <property type="entry name" value="AMELOGENIN"/>
    <property type="match status" value="1"/>
</dbReference>
<comment type="caution">
    <text evidence="5">The sequence shown here is derived from an EMBL/GenBank/DDBJ whole genome shotgun (WGS) entry which is preliminary data.</text>
</comment>
<evidence type="ECO:0000313" key="5">
    <source>
        <dbReference type="EMBL" id="KAJ2924173.1"/>
    </source>
</evidence>
<gene>
    <name evidence="5" type="ORF">H1R20_g12920</name>
</gene>